<dbReference type="InterPro" id="IPR045099">
    <property type="entry name" value="PITH1-like"/>
</dbReference>
<keyword evidence="4" id="KW-1185">Reference proteome</keyword>
<dbReference type="InterPro" id="IPR008979">
    <property type="entry name" value="Galactose-bd-like_sf"/>
</dbReference>
<dbReference type="PANTHER" id="PTHR12175:SF1">
    <property type="entry name" value="PITH DOMAIN-CONTAINING PROTEIN 1"/>
    <property type="match status" value="1"/>
</dbReference>
<name>A0A9W7FZU8_9STRA</name>
<evidence type="ECO:0000313" key="3">
    <source>
        <dbReference type="EMBL" id="GMI29902.1"/>
    </source>
</evidence>
<dbReference type="SUPFAM" id="SSF49785">
    <property type="entry name" value="Galactose-binding domain-like"/>
    <property type="match status" value="1"/>
</dbReference>
<evidence type="ECO:0000313" key="4">
    <source>
        <dbReference type="Proteomes" id="UP001165065"/>
    </source>
</evidence>
<feature type="domain" description="PITH" evidence="2">
    <location>
        <begin position="9"/>
        <end position="188"/>
    </location>
</feature>
<dbReference type="InterPro" id="IPR010400">
    <property type="entry name" value="PITH_dom"/>
</dbReference>
<evidence type="ECO:0000259" key="2">
    <source>
        <dbReference type="PROSITE" id="PS51532"/>
    </source>
</evidence>
<sequence length="205" mass="22626">MRCSCTDHSHDLGDDGGVSLIESVDIDSVRCLNEQVHGSCKTIIKHYQERDTTEPYMESNEDDTEMIMHVPFSEGVRLTQLSVTGHMGGTAPSSVKLWANRDDIDFSNAEDLPAAQTIELVDPDEHTGFEGNLDYPLRGSKFNNLTHLTMFFSDNFGADNTRINYVGFKGARTNTRHGVVECVYEARAVPGDHQKVKGESSGGVI</sequence>
<comment type="caution">
    <text evidence="3">The sequence shown here is derived from an EMBL/GenBank/DDBJ whole genome shotgun (WGS) entry which is preliminary data.</text>
</comment>
<evidence type="ECO:0000256" key="1">
    <source>
        <dbReference type="ARBA" id="ARBA00025788"/>
    </source>
</evidence>
<dbReference type="PROSITE" id="PS51532">
    <property type="entry name" value="PITH"/>
    <property type="match status" value="1"/>
</dbReference>
<dbReference type="OrthoDB" id="2635at2759"/>
<dbReference type="InterPro" id="IPR037047">
    <property type="entry name" value="PITH_dom_sf"/>
</dbReference>
<gene>
    <name evidence="3" type="ORF">TrCOL_g1831</name>
</gene>
<reference evidence="4" key="1">
    <citation type="journal article" date="2023" name="Commun. Biol.">
        <title>Genome analysis of Parmales, the sister group of diatoms, reveals the evolutionary specialization of diatoms from phago-mixotrophs to photoautotrophs.</title>
        <authorList>
            <person name="Ban H."/>
            <person name="Sato S."/>
            <person name="Yoshikawa S."/>
            <person name="Yamada K."/>
            <person name="Nakamura Y."/>
            <person name="Ichinomiya M."/>
            <person name="Sato N."/>
            <person name="Blanc-Mathieu R."/>
            <person name="Endo H."/>
            <person name="Kuwata A."/>
            <person name="Ogata H."/>
        </authorList>
    </citation>
    <scope>NUCLEOTIDE SEQUENCE [LARGE SCALE GENOMIC DNA]</scope>
</reference>
<dbReference type="Pfam" id="PF06201">
    <property type="entry name" value="PITH"/>
    <property type="match status" value="1"/>
</dbReference>
<protein>
    <recommendedName>
        <fullName evidence="2">PITH domain-containing protein</fullName>
    </recommendedName>
</protein>
<dbReference type="AlphaFoldDB" id="A0A9W7FZU8"/>
<proteinExistence type="inferred from homology"/>
<dbReference type="GO" id="GO:0005737">
    <property type="term" value="C:cytoplasm"/>
    <property type="evidence" value="ECO:0007669"/>
    <property type="project" value="UniProtKB-ARBA"/>
</dbReference>
<accession>A0A9W7FZU8</accession>
<comment type="similarity">
    <text evidence="1">Belongs to the PITHD1 family.</text>
</comment>
<dbReference type="Gene3D" id="2.60.120.470">
    <property type="entry name" value="PITH domain"/>
    <property type="match status" value="1"/>
</dbReference>
<dbReference type="Proteomes" id="UP001165065">
    <property type="component" value="Unassembled WGS sequence"/>
</dbReference>
<organism evidence="3 4">
    <name type="scientific">Triparma columacea</name>
    <dbReference type="NCBI Taxonomy" id="722753"/>
    <lineage>
        <taxon>Eukaryota</taxon>
        <taxon>Sar</taxon>
        <taxon>Stramenopiles</taxon>
        <taxon>Ochrophyta</taxon>
        <taxon>Bolidophyceae</taxon>
        <taxon>Parmales</taxon>
        <taxon>Triparmaceae</taxon>
        <taxon>Triparma</taxon>
    </lineage>
</organism>
<dbReference type="PANTHER" id="PTHR12175">
    <property type="entry name" value="AD039 HT014 THIOREDOXIN FAMILY TRP26"/>
    <property type="match status" value="1"/>
</dbReference>
<dbReference type="EMBL" id="BRYA01000690">
    <property type="protein sequence ID" value="GMI29902.1"/>
    <property type="molecule type" value="Genomic_DNA"/>
</dbReference>